<sequence length="214" mass="24780">MNKAKISVSVDDGHPMDLRVAEILLKKSIPAIFYIPIKNRGGLKRLRDKEIKYLSSHFEIGGHTYNHADLTSLSEEEAQKEIVDAKIELEGIITKKIVSFAPPYGKFNNEILRIIKSAGFNDVRSARTLNFREADRKNFLWHPNLHLYPHTLTKDIRDSIFCGDLYSASKILKNWKLKHLDLLPILAKSLPKIHIWLHSWEIDKFGLWKMLENL</sequence>
<feature type="domain" description="NodB homology" evidence="3">
    <location>
        <begin position="4"/>
        <end position="214"/>
    </location>
</feature>
<keyword evidence="2" id="KW-0732">Signal</keyword>
<dbReference type="CDD" id="cd10967">
    <property type="entry name" value="CE4_GLA_like_6s"/>
    <property type="match status" value="1"/>
</dbReference>
<dbReference type="InterPro" id="IPR051398">
    <property type="entry name" value="Polysacch_Deacetylase"/>
</dbReference>
<evidence type="ECO:0000256" key="2">
    <source>
        <dbReference type="ARBA" id="ARBA00022729"/>
    </source>
</evidence>
<gene>
    <name evidence="4" type="ORF">UX03_C0003G0014</name>
</gene>
<evidence type="ECO:0000313" key="5">
    <source>
        <dbReference type="Proteomes" id="UP000034086"/>
    </source>
</evidence>
<dbReference type="Gene3D" id="3.20.20.370">
    <property type="entry name" value="Glycoside hydrolase/deacetylase"/>
    <property type="match status" value="1"/>
</dbReference>
<dbReference type="InterPro" id="IPR002509">
    <property type="entry name" value="NODB_dom"/>
</dbReference>
<dbReference type="GO" id="GO:0005975">
    <property type="term" value="P:carbohydrate metabolic process"/>
    <property type="evidence" value="ECO:0007669"/>
    <property type="project" value="InterPro"/>
</dbReference>
<dbReference type="Proteomes" id="UP000034086">
    <property type="component" value="Unassembled WGS sequence"/>
</dbReference>
<protein>
    <submittedName>
        <fullName evidence="4">Polysaccharide deacetylase</fullName>
    </submittedName>
</protein>
<dbReference type="GO" id="GO:0016810">
    <property type="term" value="F:hydrolase activity, acting on carbon-nitrogen (but not peptide) bonds"/>
    <property type="evidence" value="ECO:0007669"/>
    <property type="project" value="InterPro"/>
</dbReference>
<dbReference type="GO" id="GO:0005576">
    <property type="term" value="C:extracellular region"/>
    <property type="evidence" value="ECO:0007669"/>
    <property type="project" value="UniProtKB-SubCell"/>
</dbReference>
<dbReference type="InterPro" id="IPR011330">
    <property type="entry name" value="Glyco_hydro/deAcase_b/a-brl"/>
</dbReference>
<comment type="subcellular location">
    <subcellularLocation>
        <location evidence="1">Secreted</location>
    </subcellularLocation>
</comment>
<evidence type="ECO:0000313" key="4">
    <source>
        <dbReference type="EMBL" id="KKU04127.1"/>
    </source>
</evidence>
<reference evidence="4 5" key="1">
    <citation type="journal article" date="2015" name="Nature">
        <title>rRNA introns, odd ribosomes, and small enigmatic genomes across a large radiation of phyla.</title>
        <authorList>
            <person name="Brown C.T."/>
            <person name="Hug L.A."/>
            <person name="Thomas B.C."/>
            <person name="Sharon I."/>
            <person name="Castelle C.J."/>
            <person name="Singh A."/>
            <person name="Wilkins M.J."/>
            <person name="Williams K.H."/>
            <person name="Banfield J.F."/>
        </authorList>
    </citation>
    <scope>NUCLEOTIDE SEQUENCE [LARGE SCALE GENOMIC DNA]</scope>
</reference>
<dbReference type="SUPFAM" id="SSF88713">
    <property type="entry name" value="Glycoside hydrolase/deacetylase"/>
    <property type="match status" value="1"/>
</dbReference>
<proteinExistence type="predicted"/>
<dbReference type="PANTHER" id="PTHR34216:SF3">
    <property type="entry name" value="POLY-BETA-1,6-N-ACETYL-D-GLUCOSAMINE N-DEACETYLASE"/>
    <property type="match status" value="1"/>
</dbReference>
<dbReference type="AlphaFoldDB" id="A0A0G1M7S5"/>
<evidence type="ECO:0000259" key="3">
    <source>
        <dbReference type="PROSITE" id="PS51677"/>
    </source>
</evidence>
<name>A0A0G1M7S5_9BACT</name>
<organism evidence="4 5">
    <name type="scientific">Candidatus Woesebacteria bacterium GW2011_GWE1_45_18</name>
    <dbReference type="NCBI Taxonomy" id="1618598"/>
    <lineage>
        <taxon>Bacteria</taxon>
        <taxon>Candidatus Woeseibacteriota</taxon>
    </lineage>
</organism>
<evidence type="ECO:0000256" key="1">
    <source>
        <dbReference type="ARBA" id="ARBA00004613"/>
    </source>
</evidence>
<dbReference type="PANTHER" id="PTHR34216">
    <property type="match status" value="1"/>
</dbReference>
<accession>A0A0G1M7S5</accession>
<dbReference type="EMBL" id="LCKQ01000003">
    <property type="protein sequence ID" value="KKU04127.1"/>
    <property type="molecule type" value="Genomic_DNA"/>
</dbReference>
<comment type="caution">
    <text evidence="4">The sequence shown here is derived from an EMBL/GenBank/DDBJ whole genome shotgun (WGS) entry which is preliminary data.</text>
</comment>
<dbReference type="Pfam" id="PF01522">
    <property type="entry name" value="Polysacc_deac_1"/>
    <property type="match status" value="1"/>
</dbReference>
<dbReference type="PROSITE" id="PS51677">
    <property type="entry name" value="NODB"/>
    <property type="match status" value="1"/>
</dbReference>